<evidence type="ECO:0000256" key="1">
    <source>
        <dbReference type="SAM" id="Phobius"/>
    </source>
</evidence>
<feature type="transmembrane region" description="Helical" evidence="1">
    <location>
        <begin position="122"/>
        <end position="139"/>
    </location>
</feature>
<evidence type="ECO:0000313" key="2">
    <source>
        <dbReference type="EMBL" id="QHT99353.1"/>
    </source>
</evidence>
<dbReference type="AlphaFoldDB" id="A0A6C0J6V1"/>
<keyword evidence="1" id="KW-0472">Membrane</keyword>
<proteinExistence type="predicted"/>
<sequence>MNKIINNLPKLTKKQQKQKEEYCNNCSTKDNFTVKKCPYSEGFTGMGISDLKNLGSNFTPENVNKEPFVQLSAFSSLIQKEEEPKKTVKNLPNIYGINKDTDNDVKEEEDKSLFEPDTLTKLYAGSLSVIGLFILFRVVKKSM</sequence>
<protein>
    <submittedName>
        <fullName evidence="2">Uncharacterized protein</fullName>
    </submittedName>
</protein>
<organism evidence="2">
    <name type="scientific">viral metagenome</name>
    <dbReference type="NCBI Taxonomy" id="1070528"/>
    <lineage>
        <taxon>unclassified sequences</taxon>
        <taxon>metagenomes</taxon>
        <taxon>organismal metagenomes</taxon>
    </lineage>
</organism>
<keyword evidence="1" id="KW-1133">Transmembrane helix</keyword>
<reference evidence="2" key="1">
    <citation type="journal article" date="2020" name="Nature">
        <title>Giant virus diversity and host interactions through global metagenomics.</title>
        <authorList>
            <person name="Schulz F."/>
            <person name="Roux S."/>
            <person name="Paez-Espino D."/>
            <person name="Jungbluth S."/>
            <person name="Walsh D.A."/>
            <person name="Denef V.J."/>
            <person name="McMahon K.D."/>
            <person name="Konstantinidis K.T."/>
            <person name="Eloe-Fadrosh E.A."/>
            <person name="Kyrpides N.C."/>
            <person name="Woyke T."/>
        </authorList>
    </citation>
    <scope>NUCLEOTIDE SEQUENCE</scope>
    <source>
        <strain evidence="2">GVMAG-M-3300025699-48</strain>
    </source>
</reference>
<accession>A0A6C0J6V1</accession>
<dbReference type="EMBL" id="MN740307">
    <property type="protein sequence ID" value="QHT99353.1"/>
    <property type="molecule type" value="Genomic_DNA"/>
</dbReference>
<name>A0A6C0J6V1_9ZZZZ</name>
<keyword evidence="1" id="KW-0812">Transmembrane</keyword>